<proteinExistence type="predicted"/>
<evidence type="ECO:0000313" key="4">
    <source>
        <dbReference type="Proteomes" id="UP000628079"/>
    </source>
</evidence>
<evidence type="ECO:0000259" key="2">
    <source>
        <dbReference type="Pfam" id="PF13472"/>
    </source>
</evidence>
<protein>
    <recommendedName>
        <fullName evidence="2">SGNH hydrolase-type esterase domain-containing protein</fullName>
    </recommendedName>
</protein>
<dbReference type="InterPro" id="IPR013830">
    <property type="entry name" value="SGNH_hydro"/>
</dbReference>
<evidence type="ECO:0000256" key="1">
    <source>
        <dbReference type="SAM" id="SignalP"/>
    </source>
</evidence>
<dbReference type="Gene3D" id="3.40.50.1110">
    <property type="entry name" value="SGNH hydrolase"/>
    <property type="match status" value="1"/>
</dbReference>
<dbReference type="RefSeq" id="WP_156971616.1">
    <property type="nucleotide sequence ID" value="NZ_BMEA01000002.1"/>
</dbReference>
<name>A0A8H9FUB7_9MICO</name>
<dbReference type="EMBL" id="BMEA01000002">
    <property type="protein sequence ID" value="GGB85960.1"/>
    <property type="molecule type" value="Genomic_DNA"/>
</dbReference>
<dbReference type="InterPro" id="IPR036514">
    <property type="entry name" value="SGNH_hydro_sf"/>
</dbReference>
<feature type="domain" description="SGNH hydrolase-type esterase" evidence="2">
    <location>
        <begin position="76"/>
        <end position="231"/>
    </location>
</feature>
<reference evidence="3" key="2">
    <citation type="submission" date="2020-09" db="EMBL/GenBank/DDBJ databases">
        <authorList>
            <person name="Sun Q."/>
            <person name="Zhou Y."/>
        </authorList>
    </citation>
    <scope>NUCLEOTIDE SEQUENCE</scope>
    <source>
        <strain evidence="3">CGMCC 1.10749</strain>
    </source>
</reference>
<dbReference type="Proteomes" id="UP000628079">
    <property type="component" value="Unassembled WGS sequence"/>
</dbReference>
<accession>A0A8H9FUB7</accession>
<dbReference type="SUPFAM" id="SSF52266">
    <property type="entry name" value="SGNH hydrolase"/>
    <property type="match status" value="1"/>
</dbReference>
<evidence type="ECO:0000313" key="3">
    <source>
        <dbReference type="EMBL" id="GGB85960.1"/>
    </source>
</evidence>
<feature type="signal peptide" evidence="1">
    <location>
        <begin position="1"/>
        <end position="22"/>
    </location>
</feature>
<keyword evidence="1" id="KW-0732">Signal</keyword>
<organism evidence="3 4">
    <name type="scientific">Knoellia flava</name>
    <dbReference type="NCBI Taxonomy" id="913969"/>
    <lineage>
        <taxon>Bacteria</taxon>
        <taxon>Bacillati</taxon>
        <taxon>Actinomycetota</taxon>
        <taxon>Actinomycetes</taxon>
        <taxon>Micrococcales</taxon>
        <taxon>Intrasporangiaceae</taxon>
        <taxon>Knoellia</taxon>
    </lineage>
</organism>
<reference evidence="3" key="1">
    <citation type="journal article" date="2014" name="Int. J. Syst. Evol. Microbiol.">
        <title>Complete genome sequence of Corynebacterium casei LMG S-19264T (=DSM 44701T), isolated from a smear-ripened cheese.</title>
        <authorList>
            <consortium name="US DOE Joint Genome Institute (JGI-PGF)"/>
            <person name="Walter F."/>
            <person name="Albersmeier A."/>
            <person name="Kalinowski J."/>
            <person name="Ruckert C."/>
        </authorList>
    </citation>
    <scope>NUCLEOTIDE SEQUENCE</scope>
    <source>
        <strain evidence="3">CGMCC 1.10749</strain>
    </source>
</reference>
<comment type="caution">
    <text evidence="3">The sequence shown here is derived from an EMBL/GenBank/DDBJ whole genome shotgun (WGS) entry which is preliminary data.</text>
</comment>
<sequence>MRRPSSQLIVAVMLAGVLWAVAAAPPTAAALTLAPGSLPWMYTGAGSGSLGTWTTAIRSTSTDAEFALARSGVWVYGDSITRADYGHLAAGLSARGLPSAVDAQGSLPSVPAVERLAARVARQGPPRVLVMATGSNDIYRPTFIAGATRSVRAVVGPTTRVVWVNVFVRRASVGATMQAADLVNTNAVNAATALAPADAVVDWYGYLTKDPARLTTHLRDGVHTTAVGQAARNGLILAAVQG</sequence>
<dbReference type="Pfam" id="PF13472">
    <property type="entry name" value="Lipase_GDSL_2"/>
    <property type="match status" value="1"/>
</dbReference>
<dbReference type="AlphaFoldDB" id="A0A8H9FUB7"/>
<feature type="chain" id="PRO_5038350894" description="SGNH hydrolase-type esterase domain-containing protein" evidence="1">
    <location>
        <begin position="23"/>
        <end position="242"/>
    </location>
</feature>
<gene>
    <name evidence="3" type="ORF">GCM10011314_27150</name>
</gene>